<dbReference type="PANTHER" id="PTHR40613">
    <property type="match status" value="1"/>
</dbReference>
<evidence type="ECO:0000256" key="1">
    <source>
        <dbReference type="SAM" id="MobiDB-lite"/>
    </source>
</evidence>
<feature type="region of interest" description="Disordered" evidence="1">
    <location>
        <begin position="227"/>
        <end position="266"/>
    </location>
</feature>
<dbReference type="EMBL" id="JAVRQU010000026">
    <property type="protein sequence ID" value="KAK5690236.1"/>
    <property type="molecule type" value="Genomic_DNA"/>
</dbReference>
<protein>
    <submittedName>
        <fullName evidence="2">Uncharacterized protein</fullName>
    </submittedName>
</protein>
<evidence type="ECO:0000313" key="3">
    <source>
        <dbReference type="Proteomes" id="UP001310594"/>
    </source>
</evidence>
<accession>A0AAN7VM02</accession>
<reference evidence="2" key="1">
    <citation type="submission" date="2023-08" db="EMBL/GenBank/DDBJ databases">
        <title>Black Yeasts Isolated from many extreme environments.</title>
        <authorList>
            <person name="Coleine C."/>
            <person name="Stajich J.E."/>
            <person name="Selbmann L."/>
        </authorList>
    </citation>
    <scope>NUCLEOTIDE SEQUENCE</scope>
    <source>
        <strain evidence="2">CCFEE 5810</strain>
    </source>
</reference>
<evidence type="ECO:0000313" key="2">
    <source>
        <dbReference type="EMBL" id="KAK5690236.1"/>
    </source>
</evidence>
<feature type="compositionally biased region" description="Polar residues" evidence="1">
    <location>
        <begin position="230"/>
        <end position="265"/>
    </location>
</feature>
<gene>
    <name evidence="2" type="ORF">LTR97_012424</name>
</gene>
<feature type="compositionally biased region" description="Polar residues" evidence="1">
    <location>
        <begin position="603"/>
        <end position="613"/>
    </location>
</feature>
<dbReference type="Proteomes" id="UP001310594">
    <property type="component" value="Unassembled WGS sequence"/>
</dbReference>
<dbReference type="AlphaFoldDB" id="A0AAN7VM02"/>
<name>A0AAN7VM02_9PEZI</name>
<feature type="region of interest" description="Disordered" evidence="1">
    <location>
        <begin position="593"/>
        <end position="613"/>
    </location>
</feature>
<organism evidence="2 3">
    <name type="scientific">Elasticomyces elasticus</name>
    <dbReference type="NCBI Taxonomy" id="574655"/>
    <lineage>
        <taxon>Eukaryota</taxon>
        <taxon>Fungi</taxon>
        <taxon>Dikarya</taxon>
        <taxon>Ascomycota</taxon>
        <taxon>Pezizomycotina</taxon>
        <taxon>Dothideomycetes</taxon>
        <taxon>Dothideomycetidae</taxon>
        <taxon>Mycosphaerellales</taxon>
        <taxon>Teratosphaeriaceae</taxon>
        <taxon>Elasticomyces</taxon>
    </lineage>
</organism>
<dbReference type="PANTHER" id="PTHR40613:SF1">
    <property type="entry name" value="CYTOPLASMIC PROTEIN"/>
    <property type="match status" value="1"/>
</dbReference>
<sequence length="613" mass="68285">MCSRDLSAIESERLRQRLLFHAPDIAQLHCQYATGPCARYGFCWRVAGNSGIDLSSDKPLGDAPSSSAPVPPSGAFDLTSSTLEQYRFPWGKHKGKLLSELTPEYLQWLTTECDAYNQNQRMQGAVQSFLASSSQSSLATPAQYTPVFRTTWPSSQPARLDLQSGVELPPISSQDQATPTPYTLTFGKYAGKRVDEVPSYYVSWLRNSCVAYRTNSRLKDAVDTALASMPTPSRPTVSSQLVRTPSQTFASSQHTYETPSGSQATRMPLQPISGLQPTQSVATSSELNPTPLQAFTPSHVAGLPMPSQENQDPNEYVLRFGKHAGKRFGEVPPDYIAWLKKGDYIKNNANLAAAIEHFEPKLEAVVIPPESMEHLPRAATDQDPLAYVLNFGKHAGKGLEEVPPEYVAWLKKGELIKNNDLLAAAVAAWDQTPRVYRLCFGKYEGYTLDEVPPTYLNWLQDFDAPVGHEDLKQALKEHKEANSALQVSRVIGSDKTRKKKAFELPSETTTDFRRYYYNGDPKGGQMWIGCQDCVRYFGADAKAMVAAGLRPHYKNQRFWLHQVFAYAKHFGTTKHETPTKALNKFKAKNYHGSDYIGAPNKGRNASTVSRRRR</sequence>
<proteinExistence type="predicted"/>
<comment type="caution">
    <text evidence="2">The sequence shown here is derived from an EMBL/GenBank/DDBJ whole genome shotgun (WGS) entry which is preliminary data.</text>
</comment>